<keyword evidence="2" id="KW-0547">Nucleotide-binding</keyword>
<dbReference type="Gene3D" id="1.20.5.4130">
    <property type="match status" value="1"/>
</dbReference>
<dbReference type="PANTHER" id="PTHR19338">
    <property type="entry name" value="TRANSLOCASE OF INNER MITOCHONDRIAL MEMBRANE 13 HOMOLOG"/>
    <property type="match status" value="1"/>
</dbReference>
<keyword evidence="6" id="KW-1185">Reference proteome</keyword>
<dbReference type="GO" id="GO:0000166">
    <property type="term" value="F:nucleotide binding"/>
    <property type="evidence" value="ECO:0007669"/>
    <property type="project" value="UniProtKB-KW"/>
</dbReference>
<name>A0AA38Z0G7_VITRO</name>
<evidence type="ECO:0000256" key="2">
    <source>
        <dbReference type="ARBA" id="ARBA00022741"/>
    </source>
</evidence>
<dbReference type="CDD" id="cd14798">
    <property type="entry name" value="RX-CC_like"/>
    <property type="match status" value="1"/>
</dbReference>
<evidence type="ECO:0000256" key="1">
    <source>
        <dbReference type="ARBA" id="ARBA00022737"/>
    </source>
</evidence>
<keyword evidence="3" id="KW-0611">Plant defense</keyword>
<evidence type="ECO:0000313" key="6">
    <source>
        <dbReference type="Proteomes" id="UP001168098"/>
    </source>
</evidence>
<dbReference type="GO" id="GO:0006952">
    <property type="term" value="P:defense response"/>
    <property type="evidence" value="ECO:0007669"/>
    <property type="project" value="UniProtKB-KW"/>
</dbReference>
<comment type="caution">
    <text evidence="5">The sequence shown here is derived from an EMBL/GenBank/DDBJ whole genome shotgun (WGS) entry which is preliminary data.</text>
</comment>
<protein>
    <recommendedName>
        <fullName evidence="4">Disease resistance N-terminal domain-containing protein</fullName>
    </recommendedName>
</protein>
<dbReference type="Proteomes" id="UP001168098">
    <property type="component" value="Unassembled WGS sequence"/>
</dbReference>
<feature type="domain" description="Disease resistance N-terminal" evidence="4">
    <location>
        <begin position="8"/>
        <end position="90"/>
    </location>
</feature>
<gene>
    <name evidence="5" type="ORF">PVL29_019386</name>
</gene>
<dbReference type="EMBL" id="JARBHA010000015">
    <property type="protein sequence ID" value="KAJ9680086.1"/>
    <property type="molecule type" value="Genomic_DNA"/>
</dbReference>
<evidence type="ECO:0000313" key="5">
    <source>
        <dbReference type="EMBL" id="KAJ9680086.1"/>
    </source>
</evidence>
<accession>A0AA38Z0G7</accession>
<evidence type="ECO:0000256" key="3">
    <source>
        <dbReference type="ARBA" id="ARBA00022821"/>
    </source>
</evidence>
<dbReference type="Pfam" id="PF18052">
    <property type="entry name" value="Rx_N"/>
    <property type="match status" value="1"/>
</dbReference>
<organism evidence="5 6">
    <name type="scientific">Vitis rotundifolia</name>
    <name type="common">Muscadine grape</name>
    <dbReference type="NCBI Taxonomy" id="103349"/>
    <lineage>
        <taxon>Eukaryota</taxon>
        <taxon>Viridiplantae</taxon>
        <taxon>Streptophyta</taxon>
        <taxon>Embryophyta</taxon>
        <taxon>Tracheophyta</taxon>
        <taxon>Spermatophyta</taxon>
        <taxon>Magnoliopsida</taxon>
        <taxon>eudicotyledons</taxon>
        <taxon>Gunneridae</taxon>
        <taxon>Pentapetalae</taxon>
        <taxon>rosids</taxon>
        <taxon>Vitales</taxon>
        <taxon>Vitaceae</taxon>
        <taxon>Viteae</taxon>
        <taxon>Vitis</taxon>
    </lineage>
</organism>
<evidence type="ECO:0000259" key="4">
    <source>
        <dbReference type="Pfam" id="PF18052"/>
    </source>
</evidence>
<dbReference type="InterPro" id="IPR041118">
    <property type="entry name" value="Rx_N"/>
</dbReference>
<dbReference type="InterPro" id="IPR038005">
    <property type="entry name" value="RX-like_CC"/>
</dbReference>
<keyword evidence="1" id="KW-0677">Repeat</keyword>
<reference evidence="5 6" key="1">
    <citation type="journal article" date="2023" name="BMC Biotechnol.">
        <title>Vitis rotundifolia cv Carlos genome sequencing.</title>
        <authorList>
            <person name="Huff M."/>
            <person name="Hulse-Kemp A."/>
            <person name="Scheffler B."/>
            <person name="Youngblood R."/>
            <person name="Simpson S."/>
            <person name="Babiker E."/>
            <person name="Staton M."/>
        </authorList>
    </citation>
    <scope>NUCLEOTIDE SEQUENCE [LARGE SCALE GENOMIC DNA]</scope>
    <source>
        <tissue evidence="5">Leaf</tissue>
    </source>
</reference>
<dbReference type="AlphaFoldDB" id="A0AA38Z0G7"/>
<dbReference type="PANTHER" id="PTHR19338:SF73">
    <property type="entry name" value="DISEASE RESISTANCE PROTEIN RGA2-LIKE"/>
    <property type="match status" value="1"/>
</dbReference>
<sequence>MDFATPIMEMAIRKVGSLIKEEFLLAYGVDKDVEKLESTLHTIQAALRDAERKQPNEDAWKVWLEKIRDAAYDAEDILDAFSTQVQLWKRERPVRSCPPMSPKL</sequence>
<proteinExistence type="predicted"/>